<feature type="domain" description="DUF936" evidence="1">
    <location>
        <begin position="4"/>
        <end position="50"/>
    </location>
</feature>
<dbReference type="PANTHER" id="PTHR31928:SF6">
    <property type="entry name" value="DUF936 DOMAIN-CONTAINING PROTEIN"/>
    <property type="match status" value="1"/>
</dbReference>
<evidence type="ECO:0000259" key="1">
    <source>
        <dbReference type="Pfam" id="PF06075"/>
    </source>
</evidence>
<organism evidence="2 3">
    <name type="scientific">Brassica carinata</name>
    <name type="common">Ethiopian mustard</name>
    <name type="synonym">Abyssinian cabbage</name>
    <dbReference type="NCBI Taxonomy" id="52824"/>
    <lineage>
        <taxon>Eukaryota</taxon>
        <taxon>Viridiplantae</taxon>
        <taxon>Streptophyta</taxon>
        <taxon>Embryophyta</taxon>
        <taxon>Tracheophyta</taxon>
        <taxon>Spermatophyta</taxon>
        <taxon>Magnoliopsida</taxon>
        <taxon>eudicotyledons</taxon>
        <taxon>Gunneridae</taxon>
        <taxon>Pentapetalae</taxon>
        <taxon>rosids</taxon>
        <taxon>malvids</taxon>
        <taxon>Brassicales</taxon>
        <taxon>Brassicaceae</taxon>
        <taxon>Brassiceae</taxon>
        <taxon>Brassica</taxon>
    </lineage>
</organism>
<dbReference type="AlphaFoldDB" id="A0A8X7R4V3"/>
<dbReference type="InterPro" id="IPR010341">
    <property type="entry name" value="DUF936_pln"/>
</dbReference>
<comment type="caution">
    <text evidence="2">The sequence shown here is derived from an EMBL/GenBank/DDBJ whole genome shotgun (WGS) entry which is preliminary data.</text>
</comment>
<dbReference type="EMBL" id="JAAMPC010000011">
    <property type="protein sequence ID" value="KAG2281427.1"/>
    <property type="molecule type" value="Genomic_DNA"/>
</dbReference>
<evidence type="ECO:0000313" key="2">
    <source>
        <dbReference type="EMBL" id="KAG2281427.1"/>
    </source>
</evidence>
<dbReference type="Proteomes" id="UP000886595">
    <property type="component" value="Unassembled WGS sequence"/>
</dbReference>
<protein>
    <recommendedName>
        <fullName evidence="1">DUF936 domain-containing protein</fullName>
    </recommendedName>
</protein>
<name>A0A8X7R4V3_BRACI</name>
<evidence type="ECO:0000313" key="3">
    <source>
        <dbReference type="Proteomes" id="UP000886595"/>
    </source>
</evidence>
<reference evidence="2 3" key="1">
    <citation type="submission" date="2020-02" db="EMBL/GenBank/DDBJ databases">
        <authorList>
            <person name="Ma Q."/>
            <person name="Huang Y."/>
            <person name="Song X."/>
            <person name="Pei D."/>
        </authorList>
    </citation>
    <scope>NUCLEOTIDE SEQUENCE [LARGE SCALE GENOMIC DNA]</scope>
    <source>
        <strain evidence="2">Sxm20200214</strain>
        <tissue evidence="2">Leaf</tissue>
    </source>
</reference>
<dbReference type="PANTHER" id="PTHR31928">
    <property type="entry name" value="EXPRESSED PROTEIN"/>
    <property type="match status" value="1"/>
</dbReference>
<dbReference type="InterPro" id="IPR048297">
    <property type="entry name" value="DUF936_dom_pln"/>
</dbReference>
<gene>
    <name evidence="2" type="ORF">Bca52824_052647</name>
</gene>
<dbReference type="Pfam" id="PF06075">
    <property type="entry name" value="DUF936"/>
    <property type="match status" value="1"/>
</dbReference>
<accession>A0A8X7R4V3</accession>
<sequence length="75" mass="8784">MLQLTDGEEFVPQKGLFLLKVSDSSHSLYDTLHSDQDDDILRNKMQLGQLRRLPFEHCERLLELKHEVFLGQDIC</sequence>
<keyword evidence="3" id="KW-1185">Reference proteome</keyword>
<proteinExistence type="predicted"/>